<gene>
    <name evidence="6" type="ORF">A2937_03955</name>
</gene>
<name>A0A1G2SDY8_9BACT</name>
<dbReference type="SUPFAM" id="SSF53187">
    <property type="entry name" value="Zn-dependent exopeptidases"/>
    <property type="match status" value="1"/>
</dbReference>
<dbReference type="GO" id="GO:0016788">
    <property type="term" value="F:hydrolase activity, acting on ester bonds"/>
    <property type="evidence" value="ECO:0007669"/>
    <property type="project" value="InterPro"/>
</dbReference>
<accession>A0A1G2SDY8</accession>
<keyword evidence="4" id="KW-0862">Zinc</keyword>
<dbReference type="InterPro" id="IPR050178">
    <property type="entry name" value="AspA/AstE_fam"/>
</dbReference>
<dbReference type="GO" id="GO:0005829">
    <property type="term" value="C:cytosol"/>
    <property type="evidence" value="ECO:0007669"/>
    <property type="project" value="TreeGrafter"/>
</dbReference>
<reference evidence="6 7" key="1">
    <citation type="journal article" date="2016" name="Nat. Commun.">
        <title>Thousands of microbial genomes shed light on interconnected biogeochemical processes in an aquifer system.</title>
        <authorList>
            <person name="Anantharaman K."/>
            <person name="Brown C.T."/>
            <person name="Hug L.A."/>
            <person name="Sharon I."/>
            <person name="Castelle C.J."/>
            <person name="Probst A.J."/>
            <person name="Thomas B.C."/>
            <person name="Singh A."/>
            <person name="Wilkins M.J."/>
            <person name="Karaoz U."/>
            <person name="Brodie E.L."/>
            <person name="Williams K.H."/>
            <person name="Hubbard S.S."/>
            <person name="Banfield J.F."/>
        </authorList>
    </citation>
    <scope>NUCLEOTIDE SEQUENCE [LARGE SCALE GENOMIC DNA]</scope>
</reference>
<evidence type="ECO:0000256" key="1">
    <source>
        <dbReference type="ARBA" id="ARBA00001947"/>
    </source>
</evidence>
<organism evidence="6 7">
    <name type="scientific">Candidatus Yonathbacteria bacterium RIFCSPLOWO2_01_FULL_47_33b</name>
    <dbReference type="NCBI Taxonomy" id="1802727"/>
    <lineage>
        <taxon>Bacteria</taxon>
        <taxon>Candidatus Yonathiibacteriota</taxon>
    </lineage>
</organism>
<comment type="cofactor">
    <cofactor evidence="1">
        <name>Zn(2+)</name>
        <dbReference type="ChEBI" id="CHEBI:29105"/>
    </cofactor>
</comment>
<dbReference type="PANTHER" id="PTHR15162">
    <property type="entry name" value="ASPARTOACYLASE"/>
    <property type="match status" value="1"/>
</dbReference>
<evidence type="ECO:0000256" key="2">
    <source>
        <dbReference type="ARBA" id="ARBA00022723"/>
    </source>
</evidence>
<dbReference type="STRING" id="1802727.A2937_03955"/>
<dbReference type="AlphaFoldDB" id="A0A1G2SDY8"/>
<sequence length="270" mass="30575">MNHKYSKKNIQKIDCSPSPKILLNVCTHGNERVGLKVAKYFSKTQPLCGTFVINVANEQAVKAKKRFLDDDLNRVFPGRKNGSREEELAYRMKPFIDAFDVVVDIHSTESGVASSLIITNYTPAMKPLLKAISPKRVIYMKATKSNALMSSAKLGVGFEYGKDKSTKTYHDTIRGVTRLLEYYKMIKPSSQKQNKNTIDFYEVDALVIKPEGFKVMSSIKNFALLEKGSVVGYNQKTKEKIFAKKSFHPILFGKNTYKTIFGFSSKKRKI</sequence>
<dbReference type="EMBL" id="MHUW01000019">
    <property type="protein sequence ID" value="OHA83277.1"/>
    <property type="molecule type" value="Genomic_DNA"/>
</dbReference>
<evidence type="ECO:0000256" key="4">
    <source>
        <dbReference type="ARBA" id="ARBA00022833"/>
    </source>
</evidence>
<evidence type="ECO:0000256" key="3">
    <source>
        <dbReference type="ARBA" id="ARBA00022801"/>
    </source>
</evidence>
<dbReference type="PANTHER" id="PTHR15162:SF7">
    <property type="entry name" value="SUCCINYLGLUTAMATE DESUCCINYLASE"/>
    <property type="match status" value="1"/>
</dbReference>
<keyword evidence="3" id="KW-0378">Hydrolase</keyword>
<dbReference type="Pfam" id="PF24827">
    <property type="entry name" value="AstE_AspA_cat"/>
    <property type="match status" value="1"/>
</dbReference>
<dbReference type="GO" id="GO:0046872">
    <property type="term" value="F:metal ion binding"/>
    <property type="evidence" value="ECO:0007669"/>
    <property type="project" value="UniProtKB-KW"/>
</dbReference>
<evidence type="ECO:0000313" key="7">
    <source>
        <dbReference type="Proteomes" id="UP000177987"/>
    </source>
</evidence>
<evidence type="ECO:0000313" key="6">
    <source>
        <dbReference type="EMBL" id="OHA83277.1"/>
    </source>
</evidence>
<dbReference type="InterPro" id="IPR055438">
    <property type="entry name" value="AstE_AspA_cat"/>
</dbReference>
<dbReference type="Proteomes" id="UP000177987">
    <property type="component" value="Unassembled WGS sequence"/>
</dbReference>
<proteinExistence type="predicted"/>
<protein>
    <recommendedName>
        <fullName evidence="5">Succinylglutamate desuccinylase/Aspartoacylase catalytic domain-containing protein</fullName>
    </recommendedName>
</protein>
<keyword evidence="2" id="KW-0479">Metal-binding</keyword>
<dbReference type="Gene3D" id="3.40.630.10">
    <property type="entry name" value="Zn peptidases"/>
    <property type="match status" value="1"/>
</dbReference>
<feature type="domain" description="Succinylglutamate desuccinylase/Aspartoacylase catalytic" evidence="5">
    <location>
        <begin position="18"/>
        <end position="165"/>
    </location>
</feature>
<comment type="caution">
    <text evidence="6">The sequence shown here is derived from an EMBL/GenBank/DDBJ whole genome shotgun (WGS) entry which is preliminary data.</text>
</comment>
<evidence type="ECO:0000259" key="5">
    <source>
        <dbReference type="Pfam" id="PF24827"/>
    </source>
</evidence>